<evidence type="ECO:0000256" key="2">
    <source>
        <dbReference type="ARBA" id="ARBA00023027"/>
    </source>
</evidence>
<dbReference type="Gene3D" id="3.40.605.10">
    <property type="entry name" value="Aldehyde Dehydrogenase, Chain A, domain 1"/>
    <property type="match status" value="1"/>
</dbReference>
<protein>
    <recommendedName>
        <fullName evidence="3">Aldehyde dehydrogenase domain-containing protein</fullName>
    </recommendedName>
</protein>
<dbReference type="InterPro" id="IPR016161">
    <property type="entry name" value="Ald_DH/histidinol_DH"/>
</dbReference>
<feature type="domain" description="Aldehyde dehydrogenase" evidence="3">
    <location>
        <begin position="18"/>
        <end position="74"/>
    </location>
</feature>
<comment type="caution">
    <text evidence="4">The sequence shown here is derived from an EMBL/GenBank/DDBJ whole genome shotgun (WGS) entry which is preliminary data.</text>
</comment>
<evidence type="ECO:0000313" key="5">
    <source>
        <dbReference type="Proteomes" id="UP000663848"/>
    </source>
</evidence>
<dbReference type="PANTHER" id="PTHR43720">
    <property type="entry name" value="2-AMINOMUCONIC SEMIALDEHYDE DEHYDROGENASE"/>
    <property type="match status" value="1"/>
</dbReference>
<sequence>MASVQRINNFINGKYASTENYLESLNPCTEEIIAHIADSTEDDAKLAVQAARQAFPSWSRQTAAKRIHYLNRIA</sequence>
<comment type="similarity">
    <text evidence="1">Belongs to the aldehyde dehydrogenase family.</text>
</comment>
<dbReference type="PANTHER" id="PTHR43720:SF2">
    <property type="entry name" value="2-AMINOMUCONIC SEMIALDEHYDE DEHYDROGENASE"/>
    <property type="match status" value="1"/>
</dbReference>
<dbReference type="InterPro" id="IPR015590">
    <property type="entry name" value="Aldehyde_DH_dom"/>
</dbReference>
<evidence type="ECO:0000313" key="4">
    <source>
        <dbReference type="EMBL" id="CAF5067438.1"/>
    </source>
</evidence>
<dbReference type="GO" id="GO:0016620">
    <property type="term" value="F:oxidoreductase activity, acting on the aldehyde or oxo group of donors, NAD or NADP as acceptor"/>
    <property type="evidence" value="ECO:0007669"/>
    <property type="project" value="TreeGrafter"/>
</dbReference>
<keyword evidence="2" id="KW-0520">NAD</keyword>
<proteinExistence type="inferred from homology"/>
<dbReference type="InterPro" id="IPR016162">
    <property type="entry name" value="Ald_DH_N"/>
</dbReference>
<gene>
    <name evidence="4" type="ORF">QYT958_LOCUS43022</name>
</gene>
<evidence type="ECO:0000256" key="1">
    <source>
        <dbReference type="ARBA" id="ARBA00009986"/>
    </source>
</evidence>
<name>A0A822DA08_9BILA</name>
<dbReference type="AlphaFoldDB" id="A0A822DA08"/>
<dbReference type="Proteomes" id="UP000663848">
    <property type="component" value="Unassembled WGS sequence"/>
</dbReference>
<dbReference type="Pfam" id="PF00171">
    <property type="entry name" value="Aldedh"/>
    <property type="match status" value="1"/>
</dbReference>
<dbReference type="SUPFAM" id="SSF53720">
    <property type="entry name" value="ALDH-like"/>
    <property type="match status" value="1"/>
</dbReference>
<dbReference type="EMBL" id="CAJOBR010058627">
    <property type="protein sequence ID" value="CAF5067438.1"/>
    <property type="molecule type" value="Genomic_DNA"/>
</dbReference>
<organism evidence="4 5">
    <name type="scientific">Rotaria socialis</name>
    <dbReference type="NCBI Taxonomy" id="392032"/>
    <lineage>
        <taxon>Eukaryota</taxon>
        <taxon>Metazoa</taxon>
        <taxon>Spiralia</taxon>
        <taxon>Gnathifera</taxon>
        <taxon>Rotifera</taxon>
        <taxon>Eurotatoria</taxon>
        <taxon>Bdelloidea</taxon>
        <taxon>Philodinida</taxon>
        <taxon>Philodinidae</taxon>
        <taxon>Rotaria</taxon>
    </lineage>
</organism>
<feature type="non-terminal residue" evidence="4">
    <location>
        <position position="1"/>
    </location>
</feature>
<reference evidence="4" key="1">
    <citation type="submission" date="2021-02" db="EMBL/GenBank/DDBJ databases">
        <authorList>
            <person name="Nowell W R."/>
        </authorList>
    </citation>
    <scope>NUCLEOTIDE SEQUENCE</scope>
</reference>
<accession>A0A822DA08</accession>
<evidence type="ECO:0000259" key="3">
    <source>
        <dbReference type="Pfam" id="PF00171"/>
    </source>
</evidence>